<organism evidence="1 2">
    <name type="scientific">Sulfuriferula multivorans</name>
    <dbReference type="NCBI Taxonomy" id="1559896"/>
    <lineage>
        <taxon>Bacteria</taxon>
        <taxon>Pseudomonadati</taxon>
        <taxon>Pseudomonadota</taxon>
        <taxon>Betaproteobacteria</taxon>
        <taxon>Nitrosomonadales</taxon>
        <taxon>Sulfuricellaceae</taxon>
        <taxon>Sulfuriferula</taxon>
    </lineage>
</organism>
<dbReference type="OrthoDB" id="8779161at2"/>
<gene>
    <name evidence="1" type="ORF">SFMTTN_1942</name>
</gene>
<dbReference type="Pfam" id="PF05768">
    <property type="entry name" value="Glrx-like"/>
    <property type="match status" value="1"/>
</dbReference>
<dbReference type="Gene3D" id="3.40.30.10">
    <property type="entry name" value="Glutaredoxin"/>
    <property type="match status" value="1"/>
</dbReference>
<dbReference type="InterPro" id="IPR008554">
    <property type="entry name" value="Glutaredoxin-like"/>
</dbReference>
<comment type="caution">
    <text evidence="1">The sequence shown here is derived from an EMBL/GenBank/DDBJ whole genome shotgun (WGS) entry which is preliminary data.</text>
</comment>
<evidence type="ECO:0000313" key="2">
    <source>
        <dbReference type="Proteomes" id="UP000286806"/>
    </source>
</evidence>
<protein>
    <submittedName>
        <fullName evidence="1">Putative thioredoxin</fullName>
    </submittedName>
</protein>
<sequence length="83" mass="9121">MSQAVLTVYLRRYCHLCDDLLAALAPHQARSGFSVQEVDIDLDPALEARYGTLIPVLCGPDGVEICHYFLDEAALADCLGKIR</sequence>
<dbReference type="Proteomes" id="UP000286806">
    <property type="component" value="Unassembled WGS sequence"/>
</dbReference>
<dbReference type="EMBL" id="BGOW01000016">
    <property type="protein sequence ID" value="GBL46130.1"/>
    <property type="molecule type" value="Genomic_DNA"/>
</dbReference>
<evidence type="ECO:0000313" key="1">
    <source>
        <dbReference type="EMBL" id="GBL46130.1"/>
    </source>
</evidence>
<keyword evidence="2" id="KW-1185">Reference proteome</keyword>
<dbReference type="SUPFAM" id="SSF52833">
    <property type="entry name" value="Thioredoxin-like"/>
    <property type="match status" value="1"/>
</dbReference>
<dbReference type="InterPro" id="IPR036249">
    <property type="entry name" value="Thioredoxin-like_sf"/>
</dbReference>
<proteinExistence type="predicted"/>
<dbReference type="RefSeq" id="WP_124704928.1">
    <property type="nucleotide sequence ID" value="NZ_BGOW01000016.1"/>
</dbReference>
<dbReference type="AlphaFoldDB" id="A0A401JET8"/>
<name>A0A401JET8_9PROT</name>
<reference evidence="1 2" key="1">
    <citation type="journal article" date="2019" name="Front. Microbiol.">
        <title>Genomes of Neutrophilic Sulfur-Oxidizing Chemolithoautotrophs Representing 9 Proteobacterial Species From 8 Genera.</title>
        <authorList>
            <person name="Watanabe T."/>
            <person name="Kojima H."/>
            <person name="Umezawa K."/>
            <person name="Hori C."/>
            <person name="Takasuka T.E."/>
            <person name="Kato Y."/>
            <person name="Fukui M."/>
        </authorList>
    </citation>
    <scope>NUCLEOTIDE SEQUENCE [LARGE SCALE GENOMIC DNA]</scope>
    <source>
        <strain evidence="1 2">TTN</strain>
    </source>
</reference>
<accession>A0A401JET8</accession>